<dbReference type="GeneID" id="75828611"/>
<reference evidence="1" key="1">
    <citation type="journal article" date="2021" name="J Fungi (Basel)">
        <title>Genomic and Metabolomic Analyses of the Marine Fungus Emericellopsis cladophorae: Insights into Saltwater Adaptability Mechanisms and Its Biosynthetic Potential.</title>
        <authorList>
            <person name="Goncalves M.F.M."/>
            <person name="Hilario S."/>
            <person name="Van de Peer Y."/>
            <person name="Esteves A.C."/>
            <person name="Alves A."/>
        </authorList>
    </citation>
    <scope>NUCLEOTIDE SEQUENCE</scope>
    <source>
        <strain evidence="1">MUM 19.33</strain>
    </source>
</reference>
<accession>A0A9P9Y3Q2</accession>
<evidence type="ECO:0000313" key="1">
    <source>
        <dbReference type="EMBL" id="KAI6782936.1"/>
    </source>
</evidence>
<name>A0A9P9Y3Q2_9HYPO</name>
<sequence>MGHEHRGAASFGREERRSALRGGMPLHTIAPPSWVKFEVEMQRVSARAADISAQPGHSFDTIMCARVVRDPHHVELAAREASHLANGRVWSVPVEMALLESTTCKAINVQNQLLGTPRDKLQALKQTTLMSTPAATCSLLVVACVIWARTPNTRNTSYLNAMSFSPMMAVGAQSLVAI</sequence>
<organism evidence="1 2">
    <name type="scientific">Emericellopsis cladophorae</name>
    <dbReference type="NCBI Taxonomy" id="2686198"/>
    <lineage>
        <taxon>Eukaryota</taxon>
        <taxon>Fungi</taxon>
        <taxon>Dikarya</taxon>
        <taxon>Ascomycota</taxon>
        <taxon>Pezizomycotina</taxon>
        <taxon>Sordariomycetes</taxon>
        <taxon>Hypocreomycetidae</taxon>
        <taxon>Hypocreales</taxon>
        <taxon>Bionectriaceae</taxon>
        <taxon>Emericellopsis</taxon>
    </lineage>
</organism>
<proteinExistence type="predicted"/>
<gene>
    <name evidence="1" type="ORF">J7T54_002095</name>
</gene>
<dbReference type="AlphaFoldDB" id="A0A9P9Y3Q2"/>
<comment type="caution">
    <text evidence="1">The sequence shown here is derived from an EMBL/GenBank/DDBJ whole genome shotgun (WGS) entry which is preliminary data.</text>
</comment>
<protein>
    <submittedName>
        <fullName evidence="1">Uncharacterized protein</fullName>
    </submittedName>
</protein>
<reference evidence="1" key="2">
    <citation type="submission" date="2022-07" db="EMBL/GenBank/DDBJ databases">
        <authorList>
            <person name="Goncalves M.F.M."/>
            <person name="Hilario S."/>
            <person name="Van De Peer Y."/>
            <person name="Esteves A.C."/>
            <person name="Alves A."/>
        </authorList>
    </citation>
    <scope>NUCLEOTIDE SEQUENCE</scope>
    <source>
        <strain evidence="1">MUM 19.33</strain>
    </source>
</reference>
<keyword evidence="2" id="KW-1185">Reference proteome</keyword>
<dbReference type="EMBL" id="JAGIXG020000010">
    <property type="protein sequence ID" value="KAI6782936.1"/>
    <property type="molecule type" value="Genomic_DNA"/>
</dbReference>
<evidence type="ECO:0000313" key="2">
    <source>
        <dbReference type="Proteomes" id="UP001055219"/>
    </source>
</evidence>
<dbReference type="RefSeq" id="XP_051363792.1">
    <property type="nucleotide sequence ID" value="XM_051504699.1"/>
</dbReference>
<dbReference type="Proteomes" id="UP001055219">
    <property type="component" value="Unassembled WGS sequence"/>
</dbReference>